<reference evidence="1 2" key="1">
    <citation type="submission" date="2020-08" db="EMBL/GenBank/DDBJ databases">
        <title>Genomic Encyclopedia of Type Strains, Phase IV (KMG-IV): sequencing the most valuable type-strain genomes for metagenomic binning, comparative biology and taxonomic classification.</title>
        <authorList>
            <person name="Goeker M."/>
        </authorList>
    </citation>
    <scope>NUCLEOTIDE SEQUENCE [LARGE SCALE GENOMIC DNA]</scope>
    <source>
        <strain evidence="1 2">DSM 29007</strain>
    </source>
</reference>
<organism evidence="1 2">
    <name type="scientific">Longimicrobium terrae</name>
    <dbReference type="NCBI Taxonomy" id="1639882"/>
    <lineage>
        <taxon>Bacteria</taxon>
        <taxon>Pseudomonadati</taxon>
        <taxon>Gemmatimonadota</taxon>
        <taxon>Longimicrobiia</taxon>
        <taxon>Longimicrobiales</taxon>
        <taxon>Longimicrobiaceae</taxon>
        <taxon>Longimicrobium</taxon>
    </lineage>
</organism>
<name>A0A841GV18_9BACT</name>
<comment type="caution">
    <text evidence="1">The sequence shown here is derived from an EMBL/GenBank/DDBJ whole genome shotgun (WGS) entry which is preliminary data.</text>
</comment>
<proteinExistence type="predicted"/>
<gene>
    <name evidence="1" type="ORF">HNQ61_000644</name>
</gene>
<protein>
    <submittedName>
        <fullName evidence="1">Uncharacterized protein</fullName>
    </submittedName>
</protein>
<dbReference type="RefSeq" id="WP_170031734.1">
    <property type="nucleotide sequence ID" value="NZ_JABDTL010000001.1"/>
</dbReference>
<dbReference type="EMBL" id="JACHIA010000001">
    <property type="protein sequence ID" value="MBB6069033.1"/>
    <property type="molecule type" value="Genomic_DNA"/>
</dbReference>
<accession>A0A841GV18</accession>
<sequence length="142" mass="15480">MIAWIVSSGRLPYVSAIFRDEAVAEQYLAALPPAIRERSSTASRSDLTLPCYLAEDSAGFRLMSETEARDYLAETARTTPDPEGVYGNLYRIDAELLPEVPGRDEMGRLPHIHLRADDLALAAEAGVAALWGDRTDYGAPGI</sequence>
<evidence type="ECO:0000313" key="1">
    <source>
        <dbReference type="EMBL" id="MBB6069033.1"/>
    </source>
</evidence>
<evidence type="ECO:0000313" key="2">
    <source>
        <dbReference type="Proteomes" id="UP000582837"/>
    </source>
</evidence>
<dbReference type="AlphaFoldDB" id="A0A841GV18"/>
<keyword evidence="2" id="KW-1185">Reference proteome</keyword>
<dbReference type="Proteomes" id="UP000582837">
    <property type="component" value="Unassembled WGS sequence"/>
</dbReference>